<dbReference type="InterPro" id="IPR055170">
    <property type="entry name" value="GFO_IDH_MocA-like_dom"/>
</dbReference>
<dbReference type="PANTHER" id="PTHR43708:SF5">
    <property type="entry name" value="CONSERVED EXPRESSED OXIDOREDUCTASE (EUROFUNG)-RELATED"/>
    <property type="match status" value="1"/>
</dbReference>
<dbReference type="PANTHER" id="PTHR43708">
    <property type="entry name" value="CONSERVED EXPRESSED OXIDOREDUCTASE (EUROFUNG)"/>
    <property type="match status" value="1"/>
</dbReference>
<dbReference type="GO" id="GO:0016491">
    <property type="term" value="F:oxidoreductase activity"/>
    <property type="evidence" value="ECO:0007669"/>
    <property type="project" value="UniProtKB-KW"/>
</dbReference>
<proteinExistence type="inferred from homology"/>
<feature type="domain" description="GFO/IDH/MocA-like oxidoreductase" evidence="4">
    <location>
        <begin position="120"/>
        <end position="201"/>
    </location>
</feature>
<feature type="domain" description="Gfo/Idh/MocA-like oxidoreductase N-terminal" evidence="3">
    <location>
        <begin position="40"/>
        <end position="111"/>
    </location>
</feature>
<evidence type="ECO:0000256" key="2">
    <source>
        <dbReference type="ARBA" id="ARBA00023002"/>
    </source>
</evidence>
<dbReference type="Gene3D" id="3.30.360.10">
    <property type="entry name" value="Dihydrodipicolinate Reductase, domain 2"/>
    <property type="match status" value="1"/>
</dbReference>
<dbReference type="AlphaFoldDB" id="A0A512E2P3"/>
<dbReference type="Gene3D" id="3.40.50.720">
    <property type="entry name" value="NAD(P)-binding Rossmann-like Domain"/>
    <property type="match status" value="1"/>
</dbReference>
<reference evidence="5 6" key="1">
    <citation type="submission" date="2019-07" db="EMBL/GenBank/DDBJ databases">
        <title>Whole genome shotgun sequence of Skermanella aerolata NBRC 106429.</title>
        <authorList>
            <person name="Hosoyama A."/>
            <person name="Uohara A."/>
            <person name="Ohji S."/>
            <person name="Ichikawa N."/>
        </authorList>
    </citation>
    <scope>NUCLEOTIDE SEQUENCE [LARGE SCALE GENOMIC DNA]</scope>
    <source>
        <strain evidence="5 6">NBRC 106429</strain>
    </source>
</reference>
<comment type="caution">
    <text evidence="5">The sequence shown here is derived from an EMBL/GenBank/DDBJ whole genome shotgun (WGS) entry which is preliminary data.</text>
</comment>
<evidence type="ECO:0000313" key="5">
    <source>
        <dbReference type="EMBL" id="GEO42989.1"/>
    </source>
</evidence>
<organism evidence="5 6">
    <name type="scientific">Skermanella aerolata</name>
    <dbReference type="NCBI Taxonomy" id="393310"/>
    <lineage>
        <taxon>Bacteria</taxon>
        <taxon>Pseudomonadati</taxon>
        <taxon>Pseudomonadota</taxon>
        <taxon>Alphaproteobacteria</taxon>
        <taxon>Rhodospirillales</taxon>
        <taxon>Azospirillaceae</taxon>
        <taxon>Skermanella</taxon>
    </lineage>
</organism>
<keyword evidence="2" id="KW-0560">Oxidoreductase</keyword>
<dbReference type="InterPro" id="IPR051317">
    <property type="entry name" value="Gfo/Idh/MocA_oxidoreduct"/>
</dbReference>
<gene>
    <name evidence="5" type="ORF">SAE02_71370</name>
</gene>
<evidence type="ECO:0000313" key="6">
    <source>
        <dbReference type="Proteomes" id="UP000321523"/>
    </source>
</evidence>
<dbReference type="SUPFAM" id="SSF55347">
    <property type="entry name" value="Glyceraldehyde-3-phosphate dehydrogenase-like, C-terminal domain"/>
    <property type="match status" value="1"/>
</dbReference>
<accession>A0A512E2P3</accession>
<dbReference type="RefSeq" id="WP_211114099.1">
    <property type="nucleotide sequence ID" value="NZ_BJYZ01000057.1"/>
</dbReference>
<dbReference type="EMBL" id="BJYZ01000057">
    <property type="protein sequence ID" value="GEO42989.1"/>
    <property type="molecule type" value="Genomic_DNA"/>
</dbReference>
<sequence>MHESAAGMRVIVVGMGIQGVKRQRVAGSDAVASVDPFKPEATYRTVQEVPLDDYDAALVCTPDEAKLEILEYLLGNGKHILVEKPLIAPDAGPLERLGEIARRHDVTCYTAYNHRFEPHFMRMKALLDSGELGRVYRCRMFYGNGTARDVRNSAWRDKGAGVLPDLGSHLLDTVLFWFGQPSEPLAITSCHRFENRAFDHVVIGGEGSPAAGLPVLELEMTLLSWRNHFTCDILAEHGSAHIESLCKWGPSIFTHRKRQLPSGRPEEGAVTLVQPDPTWEAEYAHFKRICTSGKGNIDNDIWINAQLQKLANDSLNRNPE</sequence>
<dbReference type="InterPro" id="IPR036291">
    <property type="entry name" value="NAD(P)-bd_dom_sf"/>
</dbReference>
<comment type="similarity">
    <text evidence="1">Belongs to the Gfo/Idh/MocA family.</text>
</comment>
<name>A0A512E2P3_9PROT</name>
<dbReference type="SUPFAM" id="SSF51735">
    <property type="entry name" value="NAD(P)-binding Rossmann-fold domains"/>
    <property type="match status" value="1"/>
</dbReference>
<dbReference type="GO" id="GO:0000166">
    <property type="term" value="F:nucleotide binding"/>
    <property type="evidence" value="ECO:0007669"/>
    <property type="project" value="InterPro"/>
</dbReference>
<evidence type="ECO:0000259" key="3">
    <source>
        <dbReference type="Pfam" id="PF01408"/>
    </source>
</evidence>
<evidence type="ECO:0000256" key="1">
    <source>
        <dbReference type="ARBA" id="ARBA00010928"/>
    </source>
</evidence>
<dbReference type="Proteomes" id="UP000321523">
    <property type="component" value="Unassembled WGS sequence"/>
</dbReference>
<protein>
    <submittedName>
        <fullName evidence="5">Oxidoreductase</fullName>
    </submittedName>
</protein>
<keyword evidence="6" id="KW-1185">Reference proteome</keyword>
<evidence type="ECO:0000259" key="4">
    <source>
        <dbReference type="Pfam" id="PF22725"/>
    </source>
</evidence>
<dbReference type="Pfam" id="PF01408">
    <property type="entry name" value="GFO_IDH_MocA"/>
    <property type="match status" value="1"/>
</dbReference>
<dbReference type="InterPro" id="IPR000683">
    <property type="entry name" value="Gfo/Idh/MocA-like_OxRdtase_N"/>
</dbReference>
<dbReference type="Pfam" id="PF22725">
    <property type="entry name" value="GFO_IDH_MocA_C3"/>
    <property type="match status" value="1"/>
</dbReference>